<dbReference type="PANTHER" id="PTHR15177">
    <property type="entry name" value="G-PROTEIN COUPLED RECEPTOR 143"/>
    <property type="match status" value="1"/>
</dbReference>
<organism evidence="2">
    <name type="scientific">Apis mellifera</name>
    <name type="common">Honeybee</name>
    <dbReference type="NCBI Taxonomy" id="7460"/>
    <lineage>
        <taxon>Eukaryota</taxon>
        <taxon>Metazoa</taxon>
        <taxon>Ecdysozoa</taxon>
        <taxon>Arthropoda</taxon>
        <taxon>Hexapoda</taxon>
        <taxon>Insecta</taxon>
        <taxon>Pterygota</taxon>
        <taxon>Neoptera</taxon>
        <taxon>Endopterygota</taxon>
        <taxon>Hymenoptera</taxon>
        <taxon>Apocrita</taxon>
        <taxon>Aculeata</taxon>
        <taxon>Apoidea</taxon>
        <taxon>Anthophila</taxon>
        <taxon>Apidae</taxon>
        <taxon>Apis</taxon>
    </lineage>
</organism>
<keyword evidence="1" id="KW-0812">Transmembrane</keyword>
<feature type="transmembrane region" description="Helical" evidence="1">
    <location>
        <begin position="124"/>
        <end position="144"/>
    </location>
</feature>
<sequence>MADPTIQTFCCHHSNRTDMAIVIMQEFNTDVYNIVCMLSSSIGILGAVYQILPRETSNLPHRWQNFSACRGREIIIWLAIADLLASLGVFIRSALWVNFKSIMPMEDDTSSVVFCALSSAWTQYFYMATWIWTLCYAIDMKLLLGDRSGHPICYHIFAWICPAILTTFGLTILYVPDANCHNLTSLSTAILRILPNYCATYVLLAVVMIVNPLLYFGSTRDLQTAVTCSLAQITGRERKLAVTNPLQAFFNALVYKRWGKREKFRLECCQKLGNFNLNQISKGDTNILSESSPLLDPKFGCPPHTSINGSSSF</sequence>
<accession>A0A8B8GZI3</accession>
<keyword evidence="3" id="KW-1185">Reference proteome</keyword>
<reference evidence="4" key="2">
    <citation type="submission" date="2025-04" db="UniProtKB">
        <authorList>
            <consortium name="RefSeq"/>
        </authorList>
    </citation>
    <scope>IDENTIFICATION</scope>
    <source>
        <strain evidence="4">DH4</strain>
        <tissue evidence="4">Whole body</tissue>
    </source>
</reference>
<feature type="transmembrane region" description="Helical" evidence="1">
    <location>
        <begin position="74"/>
        <end position="95"/>
    </location>
</feature>
<proteinExistence type="predicted"/>
<accession>A0A7M7MGX1</accession>
<dbReference type="Gene3D" id="1.20.1070.10">
    <property type="entry name" value="Rhodopsin 7-helix transmembrane proteins"/>
    <property type="match status" value="1"/>
</dbReference>
<protein>
    <submittedName>
        <fullName evidence="4">G-protein coupled receptor 143 isoform X2</fullName>
    </submittedName>
</protein>
<dbReference type="Pfam" id="PF02101">
    <property type="entry name" value="Ocular_alb"/>
    <property type="match status" value="1"/>
</dbReference>
<evidence type="ECO:0000313" key="2">
    <source>
        <dbReference type="EnsemblMetazoa" id="XP_026296688"/>
    </source>
</evidence>
<dbReference type="InterPro" id="IPR001414">
    <property type="entry name" value="GPR143"/>
</dbReference>
<dbReference type="GO" id="GO:0050848">
    <property type="term" value="P:regulation of calcium-mediated signaling"/>
    <property type="evidence" value="ECO:0007669"/>
    <property type="project" value="TreeGrafter"/>
</dbReference>
<evidence type="ECO:0000313" key="3">
    <source>
        <dbReference type="Proteomes" id="UP000005203"/>
    </source>
</evidence>
<dbReference type="EnsemblMetazoa" id="XM_026440903">
    <property type="protein sequence ID" value="XP_026296688"/>
    <property type="gene ID" value="LOC411102"/>
</dbReference>
<feature type="transmembrane region" description="Helical" evidence="1">
    <location>
        <begin position="31"/>
        <end position="53"/>
    </location>
</feature>
<dbReference type="GO" id="GO:0072544">
    <property type="term" value="F:L-DOPA binding"/>
    <property type="evidence" value="ECO:0007669"/>
    <property type="project" value="InterPro"/>
</dbReference>
<evidence type="ECO:0000313" key="4">
    <source>
        <dbReference type="RefSeq" id="XP_026296688.1"/>
    </source>
</evidence>
<dbReference type="GO" id="GO:0005886">
    <property type="term" value="C:plasma membrane"/>
    <property type="evidence" value="ECO:0007669"/>
    <property type="project" value="TreeGrafter"/>
</dbReference>
<dbReference type="GO" id="GO:0032438">
    <property type="term" value="P:melanosome organization"/>
    <property type="evidence" value="ECO:0007669"/>
    <property type="project" value="TreeGrafter"/>
</dbReference>
<reference evidence="2" key="1">
    <citation type="submission" date="2021-01" db="UniProtKB">
        <authorList>
            <consortium name="EnsemblMetazoa"/>
        </authorList>
    </citation>
    <scope>IDENTIFICATION</scope>
    <source>
        <strain evidence="2">DH4</strain>
    </source>
</reference>
<dbReference type="GeneID" id="411102"/>
<feature type="transmembrane region" description="Helical" evidence="1">
    <location>
        <begin position="194"/>
        <end position="216"/>
    </location>
</feature>
<gene>
    <name evidence="4" type="primary">LOC411102</name>
</gene>
<keyword evidence="4" id="KW-0675">Receptor</keyword>
<dbReference type="GO" id="GO:0035643">
    <property type="term" value="F:L-DOPA receptor activity"/>
    <property type="evidence" value="ECO:0007669"/>
    <property type="project" value="TreeGrafter"/>
</dbReference>
<name>A0A7M7MGX1_APIME</name>
<dbReference type="RefSeq" id="XP_026296688.1">
    <property type="nucleotide sequence ID" value="XM_026440903.1"/>
</dbReference>
<keyword evidence="1" id="KW-0472">Membrane</keyword>
<keyword evidence="1" id="KW-1133">Transmembrane helix</keyword>
<dbReference type="Proteomes" id="UP000005203">
    <property type="component" value="Linkage group LG5"/>
</dbReference>
<dbReference type="OrthoDB" id="10069455at2759"/>
<dbReference type="PRINTS" id="PR00965">
    <property type="entry name" value="OCULARALBNSM"/>
</dbReference>
<dbReference type="PANTHER" id="PTHR15177:SF2">
    <property type="entry name" value="G-PROTEIN COUPLED RECEPTOR 143"/>
    <property type="match status" value="1"/>
</dbReference>
<feature type="transmembrane region" description="Helical" evidence="1">
    <location>
        <begin position="156"/>
        <end position="174"/>
    </location>
</feature>
<dbReference type="AlphaFoldDB" id="A0A7M7MGX1"/>
<dbReference type="GO" id="GO:0072545">
    <property type="term" value="F:L-tyrosine binding"/>
    <property type="evidence" value="ECO:0007669"/>
    <property type="project" value="InterPro"/>
</dbReference>
<dbReference type="GO" id="GO:0035240">
    <property type="term" value="F:dopamine binding"/>
    <property type="evidence" value="ECO:0007669"/>
    <property type="project" value="InterPro"/>
</dbReference>
<evidence type="ECO:0000256" key="1">
    <source>
        <dbReference type="SAM" id="Phobius"/>
    </source>
</evidence>